<dbReference type="GO" id="GO:0000981">
    <property type="term" value="F:DNA-binding transcription factor activity, RNA polymerase II-specific"/>
    <property type="evidence" value="ECO:0007669"/>
    <property type="project" value="UniProtKB-ARBA"/>
</dbReference>
<dbReference type="InterPro" id="IPR036887">
    <property type="entry name" value="HTH_APSES_sf"/>
</dbReference>
<dbReference type="Proteomes" id="UP000054248">
    <property type="component" value="Unassembled WGS sequence"/>
</dbReference>
<dbReference type="InterPro" id="IPR003163">
    <property type="entry name" value="Tscrpt_reg_HTH_APSES-type"/>
</dbReference>
<dbReference type="InterPro" id="IPR051642">
    <property type="entry name" value="SWI6-like"/>
</dbReference>
<dbReference type="GO" id="GO:0033309">
    <property type="term" value="C:SBF transcription complex"/>
    <property type="evidence" value="ECO:0007669"/>
    <property type="project" value="TreeGrafter"/>
</dbReference>
<dbReference type="SUPFAM" id="SSF54616">
    <property type="entry name" value="DNA-binding domain of Mlu1-box binding protein MBP1"/>
    <property type="match status" value="1"/>
</dbReference>
<evidence type="ECO:0000259" key="1">
    <source>
        <dbReference type="PROSITE" id="PS51299"/>
    </source>
</evidence>
<name>A0A0C3Q6M9_9AGAM</name>
<dbReference type="GO" id="GO:0003677">
    <property type="term" value="F:DNA binding"/>
    <property type="evidence" value="ECO:0007669"/>
    <property type="project" value="InterPro"/>
</dbReference>
<reference evidence="3" key="2">
    <citation type="submission" date="2015-01" db="EMBL/GenBank/DDBJ databases">
        <title>Evolutionary Origins and Diversification of the Mycorrhizal Mutualists.</title>
        <authorList>
            <consortium name="DOE Joint Genome Institute"/>
            <consortium name="Mycorrhizal Genomics Consortium"/>
            <person name="Kohler A."/>
            <person name="Kuo A."/>
            <person name="Nagy L.G."/>
            <person name="Floudas D."/>
            <person name="Copeland A."/>
            <person name="Barry K.W."/>
            <person name="Cichocki N."/>
            <person name="Veneault-Fourrey C."/>
            <person name="LaButti K."/>
            <person name="Lindquist E.A."/>
            <person name="Lipzen A."/>
            <person name="Lundell T."/>
            <person name="Morin E."/>
            <person name="Murat C."/>
            <person name="Riley R."/>
            <person name="Ohm R."/>
            <person name="Sun H."/>
            <person name="Tunlid A."/>
            <person name="Henrissat B."/>
            <person name="Grigoriev I.V."/>
            <person name="Hibbett D.S."/>
            <person name="Martin F."/>
        </authorList>
    </citation>
    <scope>NUCLEOTIDE SEQUENCE [LARGE SCALE GENOMIC DNA]</scope>
    <source>
        <strain evidence="3">MUT 4182</strain>
    </source>
</reference>
<proteinExistence type="predicted"/>
<reference evidence="2 3" key="1">
    <citation type="submission" date="2014-04" db="EMBL/GenBank/DDBJ databases">
        <authorList>
            <consortium name="DOE Joint Genome Institute"/>
            <person name="Kuo A."/>
            <person name="Girlanda M."/>
            <person name="Perotto S."/>
            <person name="Kohler A."/>
            <person name="Nagy L.G."/>
            <person name="Floudas D."/>
            <person name="Copeland A."/>
            <person name="Barry K.W."/>
            <person name="Cichocki N."/>
            <person name="Veneault-Fourrey C."/>
            <person name="LaButti K."/>
            <person name="Lindquist E.A."/>
            <person name="Lipzen A."/>
            <person name="Lundell T."/>
            <person name="Morin E."/>
            <person name="Murat C."/>
            <person name="Sun H."/>
            <person name="Tunlid A."/>
            <person name="Henrissat B."/>
            <person name="Grigoriev I.V."/>
            <person name="Hibbett D.S."/>
            <person name="Martin F."/>
            <person name="Nordberg H.P."/>
            <person name="Cantor M.N."/>
            <person name="Hua S.X."/>
        </authorList>
    </citation>
    <scope>NUCLEOTIDE SEQUENCE [LARGE SCALE GENOMIC DNA]</scope>
    <source>
        <strain evidence="2 3">MUT 4182</strain>
    </source>
</reference>
<sequence length="131" mass="15131">MPESSTSSPPTTHKFQPYTTQTHRVTKGRYITSTDPRGYVPVYEYPLNNQWIMMDVDDGFVLWTGIWKALGNSKADIVKMVEAQPELASQIRRVRGGYLKIQGTWLPYEVRCPLEENKIFPSFLEISALYR</sequence>
<keyword evidence="3" id="KW-1185">Reference proteome</keyword>
<dbReference type="GO" id="GO:0030907">
    <property type="term" value="C:MBF transcription complex"/>
    <property type="evidence" value="ECO:0007669"/>
    <property type="project" value="TreeGrafter"/>
</dbReference>
<dbReference type="STRING" id="1051891.A0A0C3Q6M9"/>
<evidence type="ECO:0000313" key="3">
    <source>
        <dbReference type="Proteomes" id="UP000054248"/>
    </source>
</evidence>
<dbReference type="PANTHER" id="PTHR43828:SF5">
    <property type="entry name" value="TRANSCRIPTIONAL REPRESSOR XBP1"/>
    <property type="match status" value="1"/>
</dbReference>
<protein>
    <recommendedName>
        <fullName evidence="1">HTH APSES-type domain-containing protein</fullName>
    </recommendedName>
</protein>
<evidence type="ECO:0000313" key="2">
    <source>
        <dbReference type="EMBL" id="KIO25060.1"/>
    </source>
</evidence>
<dbReference type="Gene3D" id="3.10.260.10">
    <property type="entry name" value="Transcription regulator HTH, APSES-type DNA-binding domain"/>
    <property type="match status" value="1"/>
</dbReference>
<dbReference type="OrthoDB" id="5562739at2759"/>
<gene>
    <name evidence="2" type="ORF">M407DRAFT_76212</name>
</gene>
<dbReference type="HOGENOM" id="CLU_1865351_0_0_1"/>
<dbReference type="EMBL" id="KN823049">
    <property type="protein sequence ID" value="KIO25060.1"/>
    <property type="molecule type" value="Genomic_DNA"/>
</dbReference>
<dbReference type="AlphaFoldDB" id="A0A0C3Q6M9"/>
<dbReference type="PROSITE" id="PS51299">
    <property type="entry name" value="HTH_APSES"/>
    <property type="match status" value="1"/>
</dbReference>
<feature type="domain" description="HTH APSES-type" evidence="1">
    <location>
        <begin position="29"/>
        <end position="131"/>
    </location>
</feature>
<organism evidence="2 3">
    <name type="scientific">Tulasnella calospora MUT 4182</name>
    <dbReference type="NCBI Taxonomy" id="1051891"/>
    <lineage>
        <taxon>Eukaryota</taxon>
        <taxon>Fungi</taxon>
        <taxon>Dikarya</taxon>
        <taxon>Basidiomycota</taxon>
        <taxon>Agaricomycotina</taxon>
        <taxon>Agaricomycetes</taxon>
        <taxon>Cantharellales</taxon>
        <taxon>Tulasnellaceae</taxon>
        <taxon>Tulasnella</taxon>
    </lineage>
</organism>
<accession>A0A0C3Q6M9</accession>
<dbReference type="PANTHER" id="PTHR43828">
    <property type="entry name" value="ASPARAGINASE"/>
    <property type="match status" value="1"/>
</dbReference>